<dbReference type="PANTHER" id="PTHR37957:SF1">
    <property type="entry name" value="PHYTASE-LIKE DOMAIN-CONTAINING PROTEIN"/>
    <property type="match status" value="1"/>
</dbReference>
<keyword evidence="4" id="KW-1185">Reference proteome</keyword>
<dbReference type="InterPro" id="IPR027372">
    <property type="entry name" value="Phytase-like_dom"/>
</dbReference>
<dbReference type="SUPFAM" id="SSF63829">
    <property type="entry name" value="Calcium-dependent phosphotriesterase"/>
    <property type="match status" value="1"/>
</dbReference>
<feature type="signal peptide" evidence="1">
    <location>
        <begin position="1"/>
        <end position="22"/>
    </location>
</feature>
<evidence type="ECO:0000256" key="1">
    <source>
        <dbReference type="SAM" id="SignalP"/>
    </source>
</evidence>
<dbReference type="Pfam" id="PF13449">
    <property type="entry name" value="Phytase-like"/>
    <property type="match status" value="1"/>
</dbReference>
<proteinExistence type="predicted"/>
<organism evidence="3 4">
    <name type="scientific">Cyclocybe aegerita</name>
    <name type="common">Black poplar mushroom</name>
    <name type="synonym">Agrocybe aegerita</name>
    <dbReference type="NCBI Taxonomy" id="1973307"/>
    <lineage>
        <taxon>Eukaryota</taxon>
        <taxon>Fungi</taxon>
        <taxon>Dikarya</taxon>
        <taxon>Basidiomycota</taxon>
        <taxon>Agaricomycotina</taxon>
        <taxon>Agaricomycetes</taxon>
        <taxon>Agaricomycetidae</taxon>
        <taxon>Agaricales</taxon>
        <taxon>Agaricineae</taxon>
        <taxon>Bolbitiaceae</taxon>
        <taxon>Cyclocybe</taxon>
    </lineage>
</organism>
<dbReference type="EMBL" id="CACVBS010000101">
    <property type="protein sequence ID" value="CAA7270994.1"/>
    <property type="molecule type" value="Genomic_DNA"/>
</dbReference>
<dbReference type="AlphaFoldDB" id="A0A8S0W109"/>
<dbReference type="OrthoDB" id="425936at2759"/>
<comment type="caution">
    <text evidence="3">The sequence shown here is derived from an EMBL/GenBank/DDBJ whole genome shotgun (WGS) entry which is preliminary data.</text>
</comment>
<protein>
    <recommendedName>
        <fullName evidence="2">Phytase-like domain-containing protein</fullName>
    </recommendedName>
</protein>
<sequence>MLSSRTFTAALILLSSTIYVRSSPIYHRTHQNDDVTVATAILDGIVYVNKEIVAFGLIQSNLVESTGDTLGGYGGAIAFKRGTWKTANDGAFSGTIVARPDRGFNVDGTVDYQARQHEIDFVLSPYYGTANLSFSNAQQTLQLQYRNTTLQFEREHKKTSGLDPTGVRSAQTGFQELVLDVEGMVANADGTYWISDEYGPYIYRFSSSGNLVRAIQPPDAVLPRDAFGNFNFTSAADPVTGRSPNQGFEGLTFDPSTNTLFAMLQSATIQDGGSSKATSRYTRLFAWDVFNPAVNPRLKGEGGDDNNSKYKQADLFSTVHATDIHGTKFDNPANPIAVDGVLDSSITPATYVPFVNYVDPIQLARFGLHNGKPNDPTLLDGKWESLALAPIGDPAFPADYFLITAADNDFLSTQGISLGVPFNGGIDVDNQMLVFRVTLPSVVRGSVERTLGV</sequence>
<name>A0A8S0W109_CYCAE</name>
<feature type="chain" id="PRO_5035792314" description="Phytase-like domain-containing protein" evidence="1">
    <location>
        <begin position="23"/>
        <end position="453"/>
    </location>
</feature>
<evidence type="ECO:0000259" key="2">
    <source>
        <dbReference type="Pfam" id="PF13449"/>
    </source>
</evidence>
<dbReference type="Proteomes" id="UP000467700">
    <property type="component" value="Unassembled WGS sequence"/>
</dbReference>
<keyword evidence="1" id="KW-0732">Signal</keyword>
<evidence type="ECO:0000313" key="4">
    <source>
        <dbReference type="Proteomes" id="UP000467700"/>
    </source>
</evidence>
<feature type="domain" description="Phytase-like" evidence="2">
    <location>
        <begin position="149"/>
        <end position="289"/>
    </location>
</feature>
<gene>
    <name evidence="3" type="ORF">AAE3_LOCUS13279</name>
</gene>
<accession>A0A8S0W109</accession>
<evidence type="ECO:0000313" key="3">
    <source>
        <dbReference type="EMBL" id="CAA7270994.1"/>
    </source>
</evidence>
<reference evidence="3 4" key="1">
    <citation type="submission" date="2020-01" db="EMBL/GenBank/DDBJ databases">
        <authorList>
            <person name="Gupta K D."/>
        </authorList>
    </citation>
    <scope>NUCLEOTIDE SEQUENCE [LARGE SCALE GENOMIC DNA]</scope>
</reference>
<dbReference type="PANTHER" id="PTHR37957">
    <property type="entry name" value="BLR7070 PROTEIN"/>
    <property type="match status" value="1"/>
</dbReference>